<dbReference type="GO" id="GO:1990221">
    <property type="term" value="C:L-cysteine desulfurase complex"/>
    <property type="evidence" value="ECO:0007669"/>
    <property type="project" value="TreeGrafter"/>
</dbReference>
<dbReference type="GO" id="GO:0016226">
    <property type="term" value="P:iron-sulfur cluster assembly"/>
    <property type="evidence" value="ECO:0007669"/>
    <property type="project" value="InterPro"/>
</dbReference>
<dbReference type="STRING" id="35570.A0A1I8P9C5"/>
<dbReference type="EnsemblMetazoa" id="SCAU006014-RA">
    <property type="protein sequence ID" value="SCAU006014-PA"/>
    <property type="gene ID" value="SCAU006014"/>
</dbReference>
<dbReference type="InterPro" id="IPR045297">
    <property type="entry name" value="Complex1_LYR_LYRM4"/>
</dbReference>
<dbReference type="InterPro" id="IPR008011">
    <property type="entry name" value="Complex1_LYR_dom"/>
</dbReference>
<accession>A0A1I8P9C5</accession>
<dbReference type="Pfam" id="PF05347">
    <property type="entry name" value="Complex1_LYR"/>
    <property type="match status" value="1"/>
</dbReference>
<dbReference type="InterPro" id="IPR051522">
    <property type="entry name" value="ISC_assembly_LYR"/>
</dbReference>
<dbReference type="KEGG" id="scac:106093135"/>
<keyword evidence="4" id="KW-1185">Reference proteome</keyword>
<dbReference type="PANTHER" id="PTHR13166">
    <property type="entry name" value="PROTEIN C6ORF149"/>
    <property type="match status" value="1"/>
</dbReference>
<dbReference type="Proteomes" id="UP000095300">
    <property type="component" value="Unassembled WGS sequence"/>
</dbReference>
<proteinExistence type="inferred from homology"/>
<evidence type="ECO:0000313" key="3">
    <source>
        <dbReference type="EnsemblMetazoa" id="SCAU006014-PA"/>
    </source>
</evidence>
<reference evidence="3" key="1">
    <citation type="submission" date="2020-05" db="UniProtKB">
        <authorList>
            <consortium name="EnsemblMetazoa"/>
        </authorList>
    </citation>
    <scope>IDENTIFICATION</scope>
    <source>
        <strain evidence="3">USDA</strain>
    </source>
</reference>
<dbReference type="PANTHER" id="PTHR13166:SF7">
    <property type="entry name" value="LYR MOTIF-CONTAINING PROTEIN 4"/>
    <property type="match status" value="1"/>
</dbReference>
<dbReference type="AlphaFoldDB" id="A0A1I8P9C5"/>
<dbReference type="OrthoDB" id="275715at2759"/>
<sequence length="92" mass="11000">MSTRRLAKTLYRKLLREAEKLPSYNFRMYAGRKIRETFRENKTINDFDKIDAQIEVARQSLEMLRRQAIIGHLYSAEKLVIERKKTLSHAED</sequence>
<evidence type="ECO:0000313" key="4">
    <source>
        <dbReference type="Proteomes" id="UP000095300"/>
    </source>
</evidence>
<dbReference type="CDD" id="cd20264">
    <property type="entry name" value="Complex1_LYR_LYRM4"/>
    <property type="match status" value="1"/>
</dbReference>
<feature type="domain" description="Complex 1 LYR protein" evidence="2">
    <location>
        <begin position="9"/>
        <end position="63"/>
    </location>
</feature>
<name>A0A1I8P9C5_STOCA</name>
<dbReference type="GO" id="GO:0005739">
    <property type="term" value="C:mitochondrion"/>
    <property type="evidence" value="ECO:0007669"/>
    <property type="project" value="TreeGrafter"/>
</dbReference>
<comment type="similarity">
    <text evidence="1">Belongs to the complex I LYR family.</text>
</comment>
<evidence type="ECO:0000256" key="1">
    <source>
        <dbReference type="ARBA" id="ARBA00009508"/>
    </source>
</evidence>
<evidence type="ECO:0000259" key="2">
    <source>
        <dbReference type="Pfam" id="PF05347"/>
    </source>
</evidence>
<gene>
    <name evidence="3" type="primary">106093135</name>
</gene>
<organism evidence="3 4">
    <name type="scientific">Stomoxys calcitrans</name>
    <name type="common">Stable fly</name>
    <name type="synonym">Conops calcitrans</name>
    <dbReference type="NCBI Taxonomy" id="35570"/>
    <lineage>
        <taxon>Eukaryota</taxon>
        <taxon>Metazoa</taxon>
        <taxon>Ecdysozoa</taxon>
        <taxon>Arthropoda</taxon>
        <taxon>Hexapoda</taxon>
        <taxon>Insecta</taxon>
        <taxon>Pterygota</taxon>
        <taxon>Neoptera</taxon>
        <taxon>Endopterygota</taxon>
        <taxon>Diptera</taxon>
        <taxon>Brachycera</taxon>
        <taxon>Muscomorpha</taxon>
        <taxon>Muscoidea</taxon>
        <taxon>Muscidae</taxon>
        <taxon>Stomoxys</taxon>
    </lineage>
</organism>
<protein>
    <recommendedName>
        <fullName evidence="2">Complex 1 LYR protein domain-containing protein</fullName>
    </recommendedName>
</protein>
<dbReference type="VEuPathDB" id="VectorBase:SCAU006014"/>